<evidence type="ECO:0000256" key="5">
    <source>
        <dbReference type="ARBA" id="ARBA00022670"/>
    </source>
</evidence>
<dbReference type="GO" id="GO:0005634">
    <property type="term" value="C:nucleus"/>
    <property type="evidence" value="ECO:0007669"/>
    <property type="project" value="UniProtKB-SubCell"/>
</dbReference>
<evidence type="ECO:0000256" key="8">
    <source>
        <dbReference type="ARBA" id="ARBA00022807"/>
    </source>
</evidence>
<dbReference type="Pfam" id="PF12436">
    <property type="entry name" value="USP7_ICP0_bdg"/>
    <property type="match status" value="1"/>
</dbReference>
<dbReference type="Gene3D" id="3.90.70.10">
    <property type="entry name" value="Cysteine proteinases"/>
    <property type="match status" value="1"/>
</dbReference>
<dbReference type="InterPro" id="IPR050164">
    <property type="entry name" value="Peptidase_C19"/>
</dbReference>
<dbReference type="PROSITE" id="PS50144">
    <property type="entry name" value="MATH"/>
    <property type="match status" value="1"/>
</dbReference>
<dbReference type="FunFam" id="3.90.70.10:FF:000005">
    <property type="entry name" value="Ubiquitin carboxyl-terminal hydrolase 7"/>
    <property type="match status" value="1"/>
</dbReference>
<evidence type="ECO:0000256" key="4">
    <source>
        <dbReference type="ARBA" id="ARBA00012759"/>
    </source>
</evidence>
<dbReference type="Proteomes" id="UP000268162">
    <property type="component" value="Unassembled WGS sequence"/>
</dbReference>
<dbReference type="SMART" id="SM00061">
    <property type="entry name" value="MATH"/>
    <property type="match status" value="1"/>
</dbReference>
<name>A0A4Q0A1X0_9FUNG</name>
<dbReference type="Pfam" id="PF22486">
    <property type="entry name" value="MATH_2"/>
    <property type="match status" value="1"/>
</dbReference>
<keyword evidence="13" id="KW-1185">Reference proteome</keyword>
<dbReference type="GO" id="GO:0016579">
    <property type="term" value="P:protein deubiquitination"/>
    <property type="evidence" value="ECO:0007669"/>
    <property type="project" value="InterPro"/>
</dbReference>
<dbReference type="GO" id="GO:0006508">
    <property type="term" value="P:proteolysis"/>
    <property type="evidence" value="ECO:0007669"/>
    <property type="project" value="UniProtKB-KW"/>
</dbReference>
<comment type="similarity">
    <text evidence="3">Belongs to the peptidase C19 family.</text>
</comment>
<dbReference type="InterPro" id="IPR008974">
    <property type="entry name" value="TRAF-like"/>
</dbReference>
<proteinExistence type="inferred from homology"/>
<dbReference type="Gene3D" id="2.60.210.10">
    <property type="entry name" value="Apoptosis, Tumor Necrosis Factor Receptor Associated Protein 2, Chain A"/>
    <property type="match status" value="1"/>
</dbReference>
<dbReference type="InterPro" id="IPR024729">
    <property type="entry name" value="USP7_ICP0-binding_dom"/>
</dbReference>
<evidence type="ECO:0000313" key="12">
    <source>
        <dbReference type="EMBL" id="RKP39160.1"/>
    </source>
</evidence>
<evidence type="ECO:0000256" key="3">
    <source>
        <dbReference type="ARBA" id="ARBA00009085"/>
    </source>
</evidence>
<gene>
    <name evidence="12" type="ORF">BJ085DRAFT_13200</name>
</gene>
<evidence type="ECO:0000256" key="1">
    <source>
        <dbReference type="ARBA" id="ARBA00000707"/>
    </source>
</evidence>
<keyword evidence="8" id="KW-0788">Thiol protease</keyword>
<dbReference type="SUPFAM" id="SSF49599">
    <property type="entry name" value="TRAF domain-like"/>
    <property type="match status" value="1"/>
</dbReference>
<dbReference type="Pfam" id="PF14533">
    <property type="entry name" value="USP7_C2"/>
    <property type="match status" value="1"/>
</dbReference>
<dbReference type="InterPro" id="IPR028889">
    <property type="entry name" value="USP"/>
</dbReference>
<dbReference type="GO" id="GO:0140492">
    <property type="term" value="F:metal-dependent deubiquitinase activity"/>
    <property type="evidence" value="ECO:0007669"/>
    <property type="project" value="UniProtKB-ARBA"/>
</dbReference>
<dbReference type="GO" id="GO:0031647">
    <property type="term" value="P:regulation of protein stability"/>
    <property type="evidence" value="ECO:0007669"/>
    <property type="project" value="TreeGrafter"/>
</dbReference>
<dbReference type="PROSITE" id="PS00972">
    <property type="entry name" value="USP_1"/>
    <property type="match status" value="1"/>
</dbReference>
<dbReference type="InterPro" id="IPR029346">
    <property type="entry name" value="USP_C"/>
</dbReference>
<dbReference type="InterPro" id="IPR038765">
    <property type="entry name" value="Papain-like_cys_pep_sf"/>
</dbReference>
<feature type="domain" description="MATH" evidence="10">
    <location>
        <begin position="11"/>
        <end position="139"/>
    </location>
</feature>
<evidence type="ECO:0000259" key="10">
    <source>
        <dbReference type="PROSITE" id="PS50144"/>
    </source>
</evidence>
<dbReference type="PANTHER" id="PTHR24006:SF644">
    <property type="entry name" value="UBIQUITIN CARBOXYL-TERMINAL HYDROLASE 7"/>
    <property type="match status" value="1"/>
</dbReference>
<dbReference type="STRING" id="215637.A0A4Q0A1X0"/>
<evidence type="ECO:0000259" key="11">
    <source>
        <dbReference type="PROSITE" id="PS50235"/>
    </source>
</evidence>
<comment type="subcellular location">
    <subcellularLocation>
        <location evidence="2">Nucleus</location>
    </subcellularLocation>
</comment>
<reference evidence="13" key="1">
    <citation type="journal article" date="2018" name="Nat. Microbiol.">
        <title>Leveraging single-cell genomics to expand the fungal tree of life.</title>
        <authorList>
            <person name="Ahrendt S.R."/>
            <person name="Quandt C.A."/>
            <person name="Ciobanu D."/>
            <person name="Clum A."/>
            <person name="Salamov A."/>
            <person name="Andreopoulos B."/>
            <person name="Cheng J.F."/>
            <person name="Woyke T."/>
            <person name="Pelin A."/>
            <person name="Henrissat B."/>
            <person name="Reynolds N.K."/>
            <person name="Benny G.L."/>
            <person name="Smith M.E."/>
            <person name="James T.Y."/>
            <person name="Grigoriev I.V."/>
        </authorList>
    </citation>
    <scope>NUCLEOTIDE SEQUENCE [LARGE SCALE GENOMIC DNA]</scope>
    <source>
        <strain evidence="13">RSA 468</strain>
    </source>
</reference>
<protein>
    <recommendedName>
        <fullName evidence="4">ubiquitinyl hydrolase 1</fullName>
        <ecNumber evidence="4">3.4.19.12</ecNumber>
    </recommendedName>
</protein>
<sequence length="1139" mass="128999">LPVLEYDVISSGAYHWPIPKFSQLARRAHSPIFELGGQQWRMLVFPEGNGAPECISMYLECVHEKDEPEWVVCAQFVVAMSNSEDPSHFYTNNAYHRFNPQETDWGFTRFMDYRLAIEPSGPSRRPVLENDSCVLTVFIEIVRDPTGVLWHNFNNYDSKKETGHVGLHNQGATCYMNSLLQSLYFTNYFRKATYQIPTEDENPTKSVALAMQRVFYNLQFSKTTVETTELTRSFGWDSLDSFMQHDVQEFNRVLQDNLENKMKNTAAEGAISNLFVGRMKSYIKCVNVDYESSRTENYYDIQLNVKGCRTLYDSFKDYIAEEMLEGDNKYMAEGFGLQDAKKGVIFEKFPPVLHLQLKRFEYDMMRDSMVKINDRHEFPYQIDLVDFLSPEADHVGSTLYHLHGVLVHSGDLSGGHYFALIKPEKDGRWFKFDDDRVVPVTDREVMEDNYGGEAIIPVRPISGLSGRNPPAPAPPAARNVARAPSRYTNAYMLVYIQDSAIDKILAPVTAEDIPKHLKRRIEHENRAQEIQKREQLELQMSIDTKLVTDAIVKAHDGFDLVSFLDNWDTKDAEAPLCPISMRVPRTTSTTSYKAMIAERLNLDIDSFRMWLMISRQNKTIRPDFMIQEAPNVDLQYVKDHKSPKGANLRFYIEQRESSGLGPEEPFGALDHDHFLLHLKYYDPTTAKLTGLGPIYVPQNGLISDIVPDLIARAGLAEGTPLALYEEIKPGLIDRMDFNRTFVSSEMQNGDIICFQKTPASVGVSGPMGTVIGYFENYANNVRVKFEPYDPAESDWPTVVLRLQKRLPYDSVAESLAERIGCDPRKIRLITPNAASDVRGLVRGPQGMLNVVKRTPNMTLSEMTRTWDYVPTPTQGVSLLYEVLPVTLEELESQRAYSVNWIQGGNIRNLVTFDVVVAQTATVGELEAKILTKYIEHFHIHASGVSGDEDGATGSIEEDVDEEAGEEMEEVVDSAVSQVPFVLVPVSLFDRELNRCHGTPFFLLVRAGESTDKTKARLQRRLGAGDKEFHKMKLVAMLPVQFRSMAAATAGLLESHYSPTWVDDPAEEKGEAGEGDAMVDRPEFSDYVLDYHHMIVSTSGAAAHSSTGQKYYSQVALRVECVSKSYRTYRGSERSIKIFN</sequence>
<dbReference type="PROSITE" id="PS00973">
    <property type="entry name" value="USP_2"/>
    <property type="match status" value="1"/>
</dbReference>
<organism evidence="12 13">
    <name type="scientific">Dimargaris cristalligena</name>
    <dbReference type="NCBI Taxonomy" id="215637"/>
    <lineage>
        <taxon>Eukaryota</taxon>
        <taxon>Fungi</taxon>
        <taxon>Fungi incertae sedis</taxon>
        <taxon>Zoopagomycota</taxon>
        <taxon>Kickxellomycotina</taxon>
        <taxon>Dimargaritomycetes</taxon>
        <taxon>Dimargaritales</taxon>
        <taxon>Dimargaritaceae</taxon>
        <taxon>Dimargaris</taxon>
    </lineage>
</organism>
<evidence type="ECO:0000256" key="7">
    <source>
        <dbReference type="ARBA" id="ARBA00022801"/>
    </source>
</evidence>
<dbReference type="GO" id="GO:0004843">
    <property type="term" value="F:cysteine-type deubiquitinase activity"/>
    <property type="evidence" value="ECO:0007669"/>
    <property type="project" value="UniProtKB-EC"/>
</dbReference>
<dbReference type="Pfam" id="PF00443">
    <property type="entry name" value="UCH"/>
    <property type="match status" value="1"/>
</dbReference>
<keyword evidence="5" id="KW-0645">Protease</keyword>
<dbReference type="InterPro" id="IPR018200">
    <property type="entry name" value="USP_CS"/>
</dbReference>
<dbReference type="PANTHER" id="PTHR24006">
    <property type="entry name" value="UBIQUITIN CARBOXYL-TERMINAL HYDROLASE"/>
    <property type="match status" value="1"/>
</dbReference>
<dbReference type="EMBL" id="ML002293">
    <property type="protein sequence ID" value="RKP39160.1"/>
    <property type="molecule type" value="Genomic_DNA"/>
</dbReference>
<feature type="domain" description="USP" evidence="11">
    <location>
        <begin position="165"/>
        <end position="498"/>
    </location>
</feature>
<evidence type="ECO:0000256" key="2">
    <source>
        <dbReference type="ARBA" id="ARBA00004123"/>
    </source>
</evidence>
<evidence type="ECO:0000256" key="9">
    <source>
        <dbReference type="ARBA" id="ARBA00023242"/>
    </source>
</evidence>
<dbReference type="CDD" id="cd02659">
    <property type="entry name" value="peptidase_C19C"/>
    <property type="match status" value="1"/>
</dbReference>
<dbReference type="InterPro" id="IPR001394">
    <property type="entry name" value="Peptidase_C19_UCH"/>
</dbReference>
<feature type="non-terminal residue" evidence="12">
    <location>
        <position position="1"/>
    </location>
</feature>
<dbReference type="InterPro" id="IPR002083">
    <property type="entry name" value="MATH/TRAF_dom"/>
</dbReference>
<dbReference type="EC" id="3.4.19.12" evidence="4"/>
<evidence type="ECO:0000256" key="6">
    <source>
        <dbReference type="ARBA" id="ARBA00022786"/>
    </source>
</evidence>
<dbReference type="SUPFAM" id="SSF54001">
    <property type="entry name" value="Cysteine proteinases"/>
    <property type="match status" value="1"/>
</dbReference>
<keyword evidence="7" id="KW-0378">Hydrolase</keyword>
<accession>A0A4Q0A1X0</accession>
<evidence type="ECO:0000313" key="13">
    <source>
        <dbReference type="Proteomes" id="UP000268162"/>
    </source>
</evidence>
<comment type="catalytic activity">
    <reaction evidence="1">
        <text>Thiol-dependent hydrolysis of ester, thioester, amide, peptide and isopeptide bonds formed by the C-terminal Gly of ubiquitin (a 76-residue protein attached to proteins as an intracellular targeting signal).</text>
        <dbReference type="EC" id="3.4.19.12"/>
    </reaction>
</comment>
<dbReference type="AlphaFoldDB" id="A0A4Q0A1X0"/>
<keyword evidence="6" id="KW-0833">Ubl conjugation pathway</keyword>
<dbReference type="PROSITE" id="PS50235">
    <property type="entry name" value="USP_3"/>
    <property type="match status" value="1"/>
</dbReference>
<keyword evidence="9" id="KW-0539">Nucleus</keyword>
<dbReference type="Gene3D" id="3.10.20.90">
    <property type="entry name" value="Phosphatidylinositol 3-kinase Catalytic Subunit, Chain A, domain 1"/>
    <property type="match status" value="2"/>
</dbReference>
<dbReference type="GO" id="GO:0005829">
    <property type="term" value="C:cytosol"/>
    <property type="evidence" value="ECO:0007669"/>
    <property type="project" value="TreeGrafter"/>
</dbReference>